<dbReference type="GO" id="GO:0003723">
    <property type="term" value="F:RNA binding"/>
    <property type="evidence" value="ECO:0007669"/>
    <property type="project" value="InterPro"/>
</dbReference>
<dbReference type="EMBL" id="CASHTH010002771">
    <property type="protein sequence ID" value="CAI8035102.1"/>
    <property type="molecule type" value="Genomic_DNA"/>
</dbReference>
<dbReference type="AlphaFoldDB" id="A0AA35STL1"/>
<dbReference type="InterPro" id="IPR020103">
    <property type="entry name" value="PsdUridine_synth_cat_dom_sf"/>
</dbReference>
<dbReference type="InterPro" id="IPR020094">
    <property type="entry name" value="TruA/RsuA/RluB/E/F_N"/>
</dbReference>
<dbReference type="NCBIfam" id="TIGR00093">
    <property type="entry name" value="pseudouridine synthase"/>
    <property type="match status" value="1"/>
</dbReference>
<dbReference type="Gene3D" id="3.30.70.1560">
    <property type="entry name" value="Alpha-L RNA-binding motif"/>
    <property type="match status" value="1"/>
</dbReference>
<sequence>MLNKPAGCLTTRSDERGRPTVMELVADLRDTIYPVGRLDLETEGLLLFTNDGDFAYRLLHPSHEVEKTYLVWVKGVPRDDAIQRLRQGVTISSGATAPAKIKRVKVSKDSASAKFEVVIHEGKKRQVRLMFKAVGHPVIRLKRVRIGNLRLGNLPSGQYRFLSPEEISELMLL</sequence>
<evidence type="ECO:0000256" key="2">
    <source>
        <dbReference type="ARBA" id="ARBA00023235"/>
    </source>
</evidence>
<dbReference type="PROSITE" id="PS01149">
    <property type="entry name" value="PSI_RSU"/>
    <property type="match status" value="1"/>
</dbReference>
<evidence type="ECO:0000259" key="3">
    <source>
        <dbReference type="Pfam" id="PF00849"/>
    </source>
</evidence>
<comment type="caution">
    <text evidence="4">The sequence shown here is derived from an EMBL/GenBank/DDBJ whole genome shotgun (WGS) entry which is preliminary data.</text>
</comment>
<dbReference type="GO" id="GO:0006364">
    <property type="term" value="P:rRNA processing"/>
    <property type="evidence" value="ECO:0007669"/>
    <property type="project" value="UniProtKB-ARBA"/>
</dbReference>
<dbReference type="SUPFAM" id="SSF55120">
    <property type="entry name" value="Pseudouridine synthase"/>
    <property type="match status" value="1"/>
</dbReference>
<organism evidence="4 5">
    <name type="scientific">Geodia barretti</name>
    <name type="common">Barrett's horny sponge</name>
    <dbReference type="NCBI Taxonomy" id="519541"/>
    <lineage>
        <taxon>Eukaryota</taxon>
        <taxon>Metazoa</taxon>
        <taxon>Porifera</taxon>
        <taxon>Demospongiae</taxon>
        <taxon>Heteroscleromorpha</taxon>
        <taxon>Tetractinellida</taxon>
        <taxon>Astrophorina</taxon>
        <taxon>Geodiidae</taxon>
        <taxon>Geodia</taxon>
    </lineage>
</organism>
<protein>
    <submittedName>
        <fullName evidence="4">Ribosomal large subunit pseudouridine synthase B</fullName>
    </submittedName>
</protein>
<keyword evidence="2" id="KW-0413">Isomerase</keyword>
<keyword evidence="5" id="KW-1185">Reference proteome</keyword>
<dbReference type="InterPro" id="IPR042092">
    <property type="entry name" value="PsdUridine_s_RsuA/RluB/E/F_cat"/>
</dbReference>
<proteinExistence type="inferred from homology"/>
<dbReference type="InterPro" id="IPR006145">
    <property type="entry name" value="PsdUridine_synth_RsuA/RluA"/>
</dbReference>
<dbReference type="Proteomes" id="UP001174909">
    <property type="component" value="Unassembled WGS sequence"/>
</dbReference>
<dbReference type="GO" id="GO:0005829">
    <property type="term" value="C:cytosol"/>
    <property type="evidence" value="ECO:0007669"/>
    <property type="project" value="UniProtKB-ARBA"/>
</dbReference>
<evidence type="ECO:0000256" key="1">
    <source>
        <dbReference type="ARBA" id="ARBA00008348"/>
    </source>
</evidence>
<dbReference type="Pfam" id="PF00849">
    <property type="entry name" value="PseudoU_synth_2"/>
    <property type="match status" value="1"/>
</dbReference>
<accession>A0AA35STL1</accession>
<dbReference type="PANTHER" id="PTHR47683:SF2">
    <property type="entry name" value="RNA-BINDING S4 DOMAIN-CONTAINING PROTEIN"/>
    <property type="match status" value="1"/>
</dbReference>
<evidence type="ECO:0000313" key="4">
    <source>
        <dbReference type="EMBL" id="CAI8035102.1"/>
    </source>
</evidence>
<dbReference type="GO" id="GO:0001522">
    <property type="term" value="P:pseudouridine synthesis"/>
    <property type="evidence" value="ECO:0007669"/>
    <property type="project" value="InterPro"/>
</dbReference>
<dbReference type="Gene3D" id="3.30.70.580">
    <property type="entry name" value="Pseudouridine synthase I, catalytic domain, N-terminal subdomain"/>
    <property type="match status" value="1"/>
</dbReference>
<reference evidence="4" key="1">
    <citation type="submission" date="2023-03" db="EMBL/GenBank/DDBJ databases">
        <authorList>
            <person name="Steffen K."/>
            <person name="Cardenas P."/>
        </authorList>
    </citation>
    <scope>NUCLEOTIDE SEQUENCE</scope>
</reference>
<dbReference type="CDD" id="cd02870">
    <property type="entry name" value="PseudoU_synth_RsuA_like"/>
    <property type="match status" value="1"/>
</dbReference>
<name>A0AA35STL1_GEOBA</name>
<evidence type="ECO:0000313" key="5">
    <source>
        <dbReference type="Proteomes" id="UP001174909"/>
    </source>
</evidence>
<dbReference type="GO" id="GO:0009982">
    <property type="term" value="F:pseudouridine synthase activity"/>
    <property type="evidence" value="ECO:0007669"/>
    <property type="project" value="InterPro"/>
</dbReference>
<comment type="similarity">
    <text evidence="1">Belongs to the pseudouridine synthase RsuA family.</text>
</comment>
<dbReference type="FunFam" id="3.30.70.1560:FF:000001">
    <property type="entry name" value="Pseudouridine synthase"/>
    <property type="match status" value="1"/>
</dbReference>
<gene>
    <name evidence="4" type="ORF">GBAR_LOCUS19716</name>
</gene>
<dbReference type="PANTHER" id="PTHR47683">
    <property type="entry name" value="PSEUDOURIDINE SYNTHASE FAMILY PROTEIN-RELATED"/>
    <property type="match status" value="1"/>
</dbReference>
<dbReference type="InterPro" id="IPR000748">
    <property type="entry name" value="PsdUridine_synth_RsuA/RluB/E/F"/>
</dbReference>
<feature type="domain" description="Pseudouridine synthase RsuA/RluA-like" evidence="3">
    <location>
        <begin position="2"/>
        <end position="132"/>
    </location>
</feature>
<dbReference type="InterPro" id="IPR018496">
    <property type="entry name" value="PsdUridine_synth_RsuA/RluB_CS"/>
</dbReference>
<dbReference type="InterPro" id="IPR050343">
    <property type="entry name" value="RsuA_PseudoU_synthase"/>
</dbReference>